<feature type="domain" description="CBS" evidence="1">
    <location>
        <begin position="69"/>
        <end position="108"/>
    </location>
</feature>
<evidence type="ECO:0000259" key="1">
    <source>
        <dbReference type="Pfam" id="PF00571"/>
    </source>
</evidence>
<dbReference type="InterPro" id="IPR046342">
    <property type="entry name" value="CBS_dom_sf"/>
</dbReference>
<dbReference type="Gene3D" id="3.10.580.10">
    <property type="entry name" value="CBS-domain"/>
    <property type="match status" value="1"/>
</dbReference>
<comment type="caution">
    <text evidence="2">The sequence shown here is derived from an EMBL/GenBank/DDBJ whole genome shotgun (WGS) entry which is preliminary data.</text>
</comment>
<keyword evidence="3" id="KW-1185">Reference proteome</keyword>
<proteinExistence type="predicted"/>
<protein>
    <submittedName>
        <fullName evidence="2">CBS domain-containing protein</fullName>
    </submittedName>
</protein>
<evidence type="ECO:0000313" key="3">
    <source>
        <dbReference type="Proteomes" id="UP000291485"/>
    </source>
</evidence>
<name>A0A4V2MMP4_9SPHI</name>
<accession>A0A4V2MMP4</accession>
<dbReference type="SUPFAM" id="SSF54631">
    <property type="entry name" value="CBS-domain pair"/>
    <property type="match status" value="1"/>
</dbReference>
<dbReference type="InterPro" id="IPR000644">
    <property type="entry name" value="CBS_dom"/>
</dbReference>
<dbReference type="CDD" id="cd02205">
    <property type="entry name" value="CBS_pair_SF"/>
    <property type="match status" value="1"/>
</dbReference>
<reference evidence="2 3" key="1">
    <citation type="submission" date="2019-02" db="EMBL/GenBank/DDBJ databases">
        <title>Pedobacter sp. RP-3-11 sp. nov., isolated from Arctic soil.</title>
        <authorList>
            <person name="Dahal R.H."/>
        </authorList>
    </citation>
    <scope>NUCLEOTIDE SEQUENCE [LARGE SCALE GENOMIC DNA]</scope>
    <source>
        <strain evidence="2 3">RP-3-11</strain>
    </source>
</reference>
<organism evidence="2 3">
    <name type="scientific">Pedobacter frigidisoli</name>
    <dbReference type="NCBI Taxonomy" id="2530455"/>
    <lineage>
        <taxon>Bacteria</taxon>
        <taxon>Pseudomonadati</taxon>
        <taxon>Bacteroidota</taxon>
        <taxon>Sphingobacteriia</taxon>
        <taxon>Sphingobacteriales</taxon>
        <taxon>Sphingobacteriaceae</taxon>
        <taxon>Pedobacter</taxon>
    </lineage>
</organism>
<dbReference type="OrthoDB" id="9757990at2"/>
<sequence>MDITHLIDKDFHTVSVLEDTRDAKKWFLVHQYMAVIDENSIIIGIITQNDLLKNPESRQLLDVNFFKPIVELTQTLSEVFALMKQSQSDFLPVNHNDKFIGIITLLNLTQGFELAIKNNHQNYQKVIHDLRNPIDNMQGLVSVLDLSSTDDY</sequence>
<feature type="domain" description="CBS" evidence="1">
    <location>
        <begin position="30"/>
        <end position="54"/>
    </location>
</feature>
<dbReference type="RefSeq" id="WP_131559879.1">
    <property type="nucleotide sequence ID" value="NZ_SJSN01000010.1"/>
</dbReference>
<dbReference type="Pfam" id="PF00571">
    <property type="entry name" value="CBS"/>
    <property type="match status" value="2"/>
</dbReference>
<evidence type="ECO:0000313" key="2">
    <source>
        <dbReference type="EMBL" id="TCD07666.1"/>
    </source>
</evidence>
<dbReference type="Proteomes" id="UP000291485">
    <property type="component" value="Unassembled WGS sequence"/>
</dbReference>
<dbReference type="AlphaFoldDB" id="A0A4V2MMP4"/>
<gene>
    <name evidence="2" type="ORF">EZ449_14110</name>
</gene>
<dbReference type="EMBL" id="SJSN01000010">
    <property type="protein sequence ID" value="TCD07666.1"/>
    <property type="molecule type" value="Genomic_DNA"/>
</dbReference>